<accession>A0ABQ4GKF8</accession>
<gene>
    <name evidence="1" type="ORF">Msi02_27260</name>
</gene>
<evidence type="ECO:0000313" key="1">
    <source>
        <dbReference type="EMBL" id="GIH61909.1"/>
    </source>
</evidence>
<organism evidence="1 2">
    <name type="scientific">Microbispora siamensis</name>
    <dbReference type="NCBI Taxonomy" id="564413"/>
    <lineage>
        <taxon>Bacteria</taxon>
        <taxon>Bacillati</taxon>
        <taxon>Actinomycetota</taxon>
        <taxon>Actinomycetes</taxon>
        <taxon>Streptosporangiales</taxon>
        <taxon>Streptosporangiaceae</taxon>
        <taxon>Microbispora</taxon>
    </lineage>
</organism>
<dbReference type="EMBL" id="BOOF01000012">
    <property type="protein sequence ID" value="GIH61909.1"/>
    <property type="molecule type" value="Genomic_DNA"/>
</dbReference>
<dbReference type="Pfam" id="PF13714">
    <property type="entry name" value="PEP_mutase"/>
    <property type="match status" value="1"/>
</dbReference>
<comment type="caution">
    <text evidence="1">The sequence shown here is derived from an EMBL/GenBank/DDBJ whole genome shotgun (WGS) entry which is preliminary data.</text>
</comment>
<sequence length="292" mass="29454">MSTHAETSRSLHSADLGALHSADFRALHDADFRALHSANFRALHYAENPLVLPNAWDYASAAVLAAAGFAAIGTTSLGVAAAAGKPDATGDTAAETLALARRLAGLPCPVSVDIEGGFADTPEGVAEIAAELAALGVAGVNIEDGRPDGTLADLAERCETIAAVKSKAPGLFVNARTDTYWLGAGDPGTTIARLRAFAEAGADGVFVPGVAADDDVRALVDAVNLPLNVLFLPGRHTVAGLAALGVRRISTGSLLLRAALHAVTETARAVAAGGQIPAGLPSYGDVQALAVS</sequence>
<reference evidence="1 2" key="1">
    <citation type="submission" date="2021-01" db="EMBL/GenBank/DDBJ databases">
        <title>Whole genome shotgun sequence of Microbispora siamensis NBRC 104113.</title>
        <authorList>
            <person name="Komaki H."/>
            <person name="Tamura T."/>
        </authorList>
    </citation>
    <scope>NUCLEOTIDE SEQUENCE [LARGE SCALE GENOMIC DNA]</scope>
    <source>
        <strain evidence="1 2">NBRC 104113</strain>
    </source>
</reference>
<dbReference type="Gene3D" id="3.20.20.60">
    <property type="entry name" value="Phosphoenolpyruvate-binding domains"/>
    <property type="match status" value="1"/>
</dbReference>
<dbReference type="RefSeq" id="WP_204048657.1">
    <property type="nucleotide sequence ID" value="NZ_BOOF01000012.1"/>
</dbReference>
<dbReference type="InterPro" id="IPR015813">
    <property type="entry name" value="Pyrv/PenolPyrv_kinase-like_dom"/>
</dbReference>
<dbReference type="PANTHER" id="PTHR42905">
    <property type="entry name" value="PHOSPHOENOLPYRUVATE CARBOXYLASE"/>
    <property type="match status" value="1"/>
</dbReference>
<dbReference type="Proteomes" id="UP000660454">
    <property type="component" value="Unassembled WGS sequence"/>
</dbReference>
<dbReference type="CDD" id="cd00377">
    <property type="entry name" value="ICL_PEPM"/>
    <property type="match status" value="1"/>
</dbReference>
<evidence type="ECO:0000313" key="2">
    <source>
        <dbReference type="Proteomes" id="UP000660454"/>
    </source>
</evidence>
<dbReference type="InterPro" id="IPR040442">
    <property type="entry name" value="Pyrv_kinase-like_dom_sf"/>
</dbReference>
<dbReference type="PANTHER" id="PTHR42905:SF16">
    <property type="entry name" value="CARBOXYPHOSPHONOENOLPYRUVATE PHOSPHONOMUTASE-LIKE PROTEIN (AFU_ORTHOLOGUE AFUA_5G07230)"/>
    <property type="match status" value="1"/>
</dbReference>
<protein>
    <submittedName>
        <fullName evidence="1">Phosphonomutase</fullName>
    </submittedName>
</protein>
<keyword evidence="2" id="KW-1185">Reference proteome</keyword>
<proteinExistence type="predicted"/>
<dbReference type="InterPro" id="IPR039556">
    <property type="entry name" value="ICL/PEPM"/>
</dbReference>
<dbReference type="SUPFAM" id="SSF51621">
    <property type="entry name" value="Phosphoenolpyruvate/pyruvate domain"/>
    <property type="match status" value="1"/>
</dbReference>
<name>A0ABQ4GKF8_9ACTN</name>